<reference evidence="3" key="1">
    <citation type="submission" date="2023-07" db="EMBL/GenBank/DDBJ databases">
        <title>Whole genome shotgun sequence of Streptomyces nojiriensis NBRC 13794.</title>
        <authorList>
            <person name="Komaki H."/>
            <person name="Tamura T."/>
        </authorList>
    </citation>
    <scope>NUCLEOTIDE SEQUENCE [LARGE SCALE GENOMIC DNA]</scope>
    <source>
        <strain evidence="3">NBRC 13794</strain>
    </source>
</reference>
<proteinExistence type="predicted"/>
<organism evidence="2 3">
    <name type="scientific">Streptomyces nojiriensis</name>
    <dbReference type="NCBI Taxonomy" id="66374"/>
    <lineage>
        <taxon>Bacteria</taxon>
        <taxon>Bacillati</taxon>
        <taxon>Actinomycetota</taxon>
        <taxon>Actinomycetes</taxon>
        <taxon>Kitasatosporales</taxon>
        <taxon>Streptomycetaceae</taxon>
        <taxon>Streptomyces</taxon>
    </lineage>
</organism>
<gene>
    <name evidence="2" type="ORF">Snoj_00780</name>
</gene>
<keyword evidence="3" id="KW-1185">Reference proteome</keyword>
<name>A0ABQ3SDG7_9ACTN</name>
<evidence type="ECO:0000256" key="1">
    <source>
        <dbReference type="SAM" id="MobiDB-lite"/>
    </source>
</evidence>
<dbReference type="EMBL" id="BNEC01000002">
    <property type="protein sequence ID" value="GHI66160.1"/>
    <property type="molecule type" value="Genomic_DNA"/>
</dbReference>
<sequence>MPRSGQVGSDPIGKESKMPETTPAAKGPAPVQSTTETPGPAPTLASEVRPEEVAALSPEYRDGLPVLVAGGGSYVPARAGGGSYVPAHIEVIDGEGNPAAALWGWSRARDACVSGSDPSVTVGMTDR</sequence>
<accession>A0ABQ3SDG7</accession>
<dbReference type="Proteomes" id="UP000613974">
    <property type="component" value="Unassembled WGS sequence"/>
</dbReference>
<protein>
    <submittedName>
        <fullName evidence="2">Uncharacterized protein</fullName>
    </submittedName>
</protein>
<evidence type="ECO:0000313" key="2">
    <source>
        <dbReference type="EMBL" id="GHI66160.1"/>
    </source>
</evidence>
<evidence type="ECO:0000313" key="3">
    <source>
        <dbReference type="Proteomes" id="UP000613974"/>
    </source>
</evidence>
<comment type="caution">
    <text evidence="2">The sequence shown here is derived from an EMBL/GenBank/DDBJ whole genome shotgun (WGS) entry which is preliminary data.</text>
</comment>
<feature type="region of interest" description="Disordered" evidence="1">
    <location>
        <begin position="1"/>
        <end position="54"/>
    </location>
</feature>